<dbReference type="AlphaFoldDB" id="A0A1X6X4Z6"/>
<protein>
    <submittedName>
        <fullName evidence="1">Uncharacterized protein</fullName>
    </submittedName>
</protein>
<proteinExistence type="predicted"/>
<sequence>MEALADDLLAGEYFLPFKKGGFRMWALEEGALDWDDV</sequence>
<evidence type="ECO:0000313" key="2">
    <source>
        <dbReference type="Proteomes" id="UP000195981"/>
    </source>
</evidence>
<evidence type="ECO:0000313" key="1">
    <source>
        <dbReference type="EMBL" id="SLM94175.1"/>
    </source>
</evidence>
<reference evidence="1 2" key="1">
    <citation type="submission" date="2017-02" db="EMBL/GenBank/DDBJ databases">
        <authorList>
            <person name="Peterson S.W."/>
        </authorList>
    </citation>
    <scope>NUCLEOTIDE SEQUENCE [LARGE SCALE GENOMIC DNA]</scope>
    <source>
        <strain evidence="1 2">CIP104813</strain>
    </source>
</reference>
<name>A0A1X6X4Z6_9MICO</name>
<dbReference type="Proteomes" id="UP000195981">
    <property type="component" value="Unassembled WGS sequence"/>
</dbReference>
<dbReference type="EMBL" id="FWFG01000095">
    <property type="protein sequence ID" value="SLM94175.1"/>
    <property type="molecule type" value="Genomic_DNA"/>
</dbReference>
<keyword evidence="2" id="KW-1185">Reference proteome</keyword>
<organism evidence="1 2">
    <name type="scientific">Brachybacterium nesterenkovii</name>
    <dbReference type="NCBI Taxonomy" id="47847"/>
    <lineage>
        <taxon>Bacteria</taxon>
        <taxon>Bacillati</taxon>
        <taxon>Actinomycetota</taxon>
        <taxon>Actinomycetes</taxon>
        <taxon>Micrococcales</taxon>
        <taxon>Dermabacteraceae</taxon>
        <taxon>Brachybacterium</taxon>
    </lineage>
</organism>
<accession>A0A1X6X4Z6</accession>
<gene>
    <name evidence="1" type="ORF">FM110_11015</name>
</gene>